<evidence type="ECO:0000256" key="1">
    <source>
        <dbReference type="ARBA" id="ARBA00022737"/>
    </source>
</evidence>
<dbReference type="PANTHER" id="PTHR44858:SF1">
    <property type="entry name" value="UDP-N-ACETYLGLUCOSAMINE--PEPTIDE N-ACETYLGLUCOSAMINYLTRANSFERASE SPINDLY-RELATED"/>
    <property type="match status" value="1"/>
</dbReference>
<sequence>MRNCILFSIFLFLMACGSEQNYSDNTTADNQEYKVESSKEDSLNLVLRNDPNNIDAYLERGNLKFQDSRFQGALGDADRALTIDSLNPEALVLKGESQFALEEFYESQKTFEKCLEYNPKYVPCYEKLAEISLLRKNYEKAIGYVNDALRLDEQNYYPYYLKGWIYQEKGDSALAASSYQTSVELNPKFYDGYIMLGSLYYNANHPLCVQYFNTALELEPTSTEALYFMGMYYQNNEESAKATQAYNRMRAIDATDLRPWYNTGFIHLTQNLKFDSAVYYFNQVLIQDDQYYAAWYNRGLAHLKMGNKKQAIADMETAVGINPDYTIAIKALNRLTGQ</sequence>
<dbReference type="AlphaFoldDB" id="A0A5C6VAV6"/>
<feature type="repeat" description="TPR" evidence="3">
    <location>
        <begin position="156"/>
        <end position="189"/>
    </location>
</feature>
<dbReference type="Pfam" id="PF13181">
    <property type="entry name" value="TPR_8"/>
    <property type="match status" value="2"/>
</dbReference>
<keyword evidence="5" id="KW-1185">Reference proteome</keyword>
<proteinExistence type="predicted"/>
<organism evidence="4 5">
    <name type="scientific">Luteibaculum oceani</name>
    <dbReference type="NCBI Taxonomy" id="1294296"/>
    <lineage>
        <taxon>Bacteria</taxon>
        <taxon>Pseudomonadati</taxon>
        <taxon>Bacteroidota</taxon>
        <taxon>Flavobacteriia</taxon>
        <taxon>Flavobacteriales</taxon>
        <taxon>Luteibaculaceae</taxon>
        <taxon>Luteibaculum</taxon>
    </lineage>
</organism>
<dbReference type="PROSITE" id="PS50005">
    <property type="entry name" value="TPR"/>
    <property type="match status" value="4"/>
</dbReference>
<feature type="repeat" description="TPR" evidence="3">
    <location>
        <begin position="122"/>
        <end position="155"/>
    </location>
</feature>
<evidence type="ECO:0000313" key="4">
    <source>
        <dbReference type="EMBL" id="TXC82010.1"/>
    </source>
</evidence>
<comment type="caution">
    <text evidence="4">The sequence shown here is derived from an EMBL/GenBank/DDBJ whole genome shotgun (WGS) entry which is preliminary data.</text>
</comment>
<dbReference type="SUPFAM" id="SSF48452">
    <property type="entry name" value="TPR-like"/>
    <property type="match status" value="2"/>
</dbReference>
<gene>
    <name evidence="4" type="ORF">FRX97_02655</name>
</gene>
<feature type="repeat" description="TPR" evidence="3">
    <location>
        <begin position="292"/>
        <end position="325"/>
    </location>
</feature>
<evidence type="ECO:0000256" key="2">
    <source>
        <dbReference type="ARBA" id="ARBA00022803"/>
    </source>
</evidence>
<feature type="repeat" description="TPR" evidence="3">
    <location>
        <begin position="88"/>
        <end position="121"/>
    </location>
</feature>
<dbReference type="Proteomes" id="UP000321168">
    <property type="component" value="Unassembled WGS sequence"/>
</dbReference>
<evidence type="ECO:0000256" key="3">
    <source>
        <dbReference type="PROSITE-ProRule" id="PRU00339"/>
    </source>
</evidence>
<accession>A0A5C6VAV6</accession>
<name>A0A5C6VAV6_9FLAO</name>
<dbReference type="PANTHER" id="PTHR44858">
    <property type="entry name" value="TETRATRICOPEPTIDE REPEAT PROTEIN 6"/>
    <property type="match status" value="1"/>
</dbReference>
<evidence type="ECO:0000313" key="5">
    <source>
        <dbReference type="Proteomes" id="UP000321168"/>
    </source>
</evidence>
<protein>
    <submittedName>
        <fullName evidence="4">Tetratricopeptide repeat protein</fullName>
    </submittedName>
</protein>
<dbReference type="OrthoDB" id="9803982at2"/>
<dbReference type="SMART" id="SM00028">
    <property type="entry name" value="TPR"/>
    <property type="match status" value="8"/>
</dbReference>
<dbReference type="PROSITE" id="PS51257">
    <property type="entry name" value="PROKAR_LIPOPROTEIN"/>
    <property type="match status" value="1"/>
</dbReference>
<keyword evidence="1" id="KW-0677">Repeat</keyword>
<dbReference type="Pfam" id="PF00515">
    <property type="entry name" value="TPR_1"/>
    <property type="match status" value="1"/>
</dbReference>
<keyword evidence="2 3" id="KW-0802">TPR repeat</keyword>
<dbReference type="InterPro" id="IPR050498">
    <property type="entry name" value="Ycf3"/>
</dbReference>
<dbReference type="EMBL" id="VORB01000002">
    <property type="protein sequence ID" value="TXC82010.1"/>
    <property type="molecule type" value="Genomic_DNA"/>
</dbReference>
<dbReference type="InterPro" id="IPR019734">
    <property type="entry name" value="TPR_rpt"/>
</dbReference>
<dbReference type="Gene3D" id="1.25.40.10">
    <property type="entry name" value="Tetratricopeptide repeat domain"/>
    <property type="match status" value="4"/>
</dbReference>
<reference evidence="4 5" key="1">
    <citation type="submission" date="2019-08" db="EMBL/GenBank/DDBJ databases">
        <title>Genome of Luteibaculum oceani JCM 18817.</title>
        <authorList>
            <person name="Bowman J.P."/>
        </authorList>
    </citation>
    <scope>NUCLEOTIDE SEQUENCE [LARGE SCALE GENOMIC DNA]</scope>
    <source>
        <strain evidence="4 5">JCM 18817</strain>
    </source>
</reference>
<dbReference type="InterPro" id="IPR011990">
    <property type="entry name" value="TPR-like_helical_dom_sf"/>
</dbReference>